<dbReference type="PROSITE" id="PS50109">
    <property type="entry name" value="HIS_KIN"/>
    <property type="match status" value="1"/>
</dbReference>
<dbReference type="InterPro" id="IPR003594">
    <property type="entry name" value="HATPase_dom"/>
</dbReference>
<keyword evidence="1" id="KW-0175">Coiled coil</keyword>
<evidence type="ECO:0000259" key="2">
    <source>
        <dbReference type="PROSITE" id="PS50109"/>
    </source>
</evidence>
<dbReference type="GO" id="GO:0016301">
    <property type="term" value="F:kinase activity"/>
    <property type="evidence" value="ECO:0007669"/>
    <property type="project" value="UniProtKB-KW"/>
</dbReference>
<dbReference type="CDD" id="cd00130">
    <property type="entry name" value="PAS"/>
    <property type="match status" value="2"/>
</dbReference>
<feature type="domain" description="PAC" evidence="4">
    <location>
        <begin position="275"/>
        <end position="329"/>
    </location>
</feature>
<dbReference type="InterPro" id="IPR035965">
    <property type="entry name" value="PAS-like_dom_sf"/>
</dbReference>
<dbReference type="Gene3D" id="3.30.565.10">
    <property type="entry name" value="Histidine kinase-like ATPase, C-terminal domain"/>
    <property type="match status" value="1"/>
</dbReference>
<proteinExistence type="predicted"/>
<evidence type="ECO:0000256" key="1">
    <source>
        <dbReference type="SAM" id="Coils"/>
    </source>
</evidence>
<dbReference type="PATRIC" id="fig|1434120.4.peg.2271"/>
<feature type="coiled-coil region" evidence="1">
    <location>
        <begin position="331"/>
        <end position="365"/>
    </location>
</feature>
<evidence type="ECO:0000313" key="6">
    <source>
        <dbReference type="Proteomes" id="UP000033111"/>
    </source>
</evidence>
<dbReference type="Pfam" id="PF07568">
    <property type="entry name" value="HisKA_2"/>
    <property type="match status" value="1"/>
</dbReference>
<dbReference type="InterPro" id="IPR011495">
    <property type="entry name" value="Sig_transdc_His_kin_sub2_dim/P"/>
</dbReference>
<accession>A0A0E3L8G8</accession>
<dbReference type="InterPro" id="IPR025847">
    <property type="entry name" value="MEDS_domain"/>
</dbReference>
<name>A0A0E3L8G8_9EURY</name>
<dbReference type="PANTHER" id="PTHR43065">
    <property type="entry name" value="SENSOR HISTIDINE KINASE"/>
    <property type="match status" value="1"/>
</dbReference>
<dbReference type="InterPro" id="IPR036890">
    <property type="entry name" value="HATPase_C_sf"/>
</dbReference>
<keyword evidence="5" id="KW-0418">Kinase</keyword>
<dbReference type="InterPro" id="IPR000700">
    <property type="entry name" value="PAS-assoc_C"/>
</dbReference>
<dbReference type="SUPFAM" id="SSF55874">
    <property type="entry name" value="ATPase domain of HSP90 chaperone/DNA topoisomerase II/histidine kinase"/>
    <property type="match status" value="1"/>
</dbReference>
<dbReference type="Proteomes" id="UP000033111">
    <property type="component" value="Chromosome"/>
</dbReference>
<dbReference type="Gene3D" id="2.10.70.100">
    <property type="match status" value="1"/>
</dbReference>
<dbReference type="RefSeq" id="WP_052721591.1">
    <property type="nucleotide sequence ID" value="NZ_CP009506.1"/>
</dbReference>
<evidence type="ECO:0000259" key="4">
    <source>
        <dbReference type="PROSITE" id="PS50113"/>
    </source>
</evidence>
<dbReference type="KEGG" id="msw:MSSIT_1777"/>
<dbReference type="InterPro" id="IPR005467">
    <property type="entry name" value="His_kinase_dom"/>
</dbReference>
<dbReference type="FunFam" id="3.30.450.20:FF:000088">
    <property type="entry name" value="Sensory transduction histidine kinase"/>
    <property type="match status" value="1"/>
</dbReference>
<feature type="domain" description="PAC" evidence="4">
    <location>
        <begin position="429"/>
        <end position="481"/>
    </location>
</feature>
<keyword evidence="5" id="KW-0808">Transferase</keyword>
<dbReference type="InterPro" id="IPR013655">
    <property type="entry name" value="PAS_fold_3"/>
</dbReference>
<dbReference type="SUPFAM" id="SSF55785">
    <property type="entry name" value="PYP-like sensor domain (PAS domain)"/>
    <property type="match status" value="2"/>
</dbReference>
<dbReference type="Pfam" id="PF08448">
    <property type="entry name" value="PAS_4"/>
    <property type="match status" value="1"/>
</dbReference>
<dbReference type="Pfam" id="PF08447">
    <property type="entry name" value="PAS_3"/>
    <property type="match status" value="1"/>
</dbReference>
<evidence type="ECO:0000313" key="5">
    <source>
        <dbReference type="EMBL" id="AKB28496.1"/>
    </source>
</evidence>
<dbReference type="PROSITE" id="PS50112">
    <property type="entry name" value="PAS"/>
    <property type="match status" value="1"/>
</dbReference>
<keyword evidence="6" id="KW-1185">Reference proteome</keyword>
<protein>
    <submittedName>
        <fullName evidence="5">Sensory transduction histidine kinase</fullName>
    </submittedName>
</protein>
<organism evidence="5 6">
    <name type="scientific">Methanosarcina siciliae T4/M</name>
    <dbReference type="NCBI Taxonomy" id="1434120"/>
    <lineage>
        <taxon>Archaea</taxon>
        <taxon>Methanobacteriati</taxon>
        <taxon>Methanobacteriota</taxon>
        <taxon>Stenosarchaea group</taxon>
        <taxon>Methanomicrobia</taxon>
        <taxon>Methanosarcinales</taxon>
        <taxon>Methanosarcinaceae</taxon>
        <taxon>Methanosarcina</taxon>
    </lineage>
</organism>
<dbReference type="Pfam" id="PF14417">
    <property type="entry name" value="MEDS"/>
    <property type="match status" value="1"/>
</dbReference>
<dbReference type="InterPro" id="IPR001610">
    <property type="entry name" value="PAC"/>
</dbReference>
<sequence length="698" mass="80138">MEGKLRNSGIGIIGNVPWGTHFCQFYQTKEDLMEILVPYFKAGLENNENCIWITSQLLEVEEAKEALRRAVPDFEIYLKKGQIEIFPYIRGYINEGVFDSERAVNGLKEKLNQALERGYEGLRVTGDACWLEKEGWTDFVNYENKVDSVIEKHQMISLCSYHLKMCNATEILDIAFNHRFSLIKREGLWDRIENSGRRRAEKAVFQAAKDWEQTFDAVPDLVAIIDNECRIVRANRAMAARLGVTQEECSGLTCHRVMHGTDEPPSFCPHKQLLKDGLERITEVHEELLGGDFVLSVSPLYGPDGKIMGCVHVARDITERKRAEKALKKAHECLEEKVKARTAELEEAYKALKENEGRLSEAQKMAHIGNWDWDLVTNRSYWSDEMYRIFGLEPQEFGLTYDKIFNYIHPDDRDYLENSIKRALNEGSCDSDYRIISDDGGERVVHAQGEVVFDEENKPILMKGTVQDITERKKAEEALEKMERIRIKEIHHRIKNNLQVISSLLDLQAEKFRDKEVLEAFRESQNRVISMSLIHEELYKGKGNDALDFSAYLRKLSEKLFQTYSLNGKNISLYMNLEENTSFNMDIAVPLGIIVNEIVSNAFKHAFPEKKGEIRIQLQKEKICNEVNRSLFSLKISDNGIGIPEGMELASFESLGMKLVNTLIDQLCGKIEIIRAHGTEFRITFNVTERSQIPVGVE</sequence>
<dbReference type="InterPro" id="IPR000014">
    <property type="entry name" value="PAS"/>
</dbReference>
<dbReference type="SMART" id="SM00086">
    <property type="entry name" value="PAC"/>
    <property type="match status" value="2"/>
</dbReference>
<dbReference type="InterPro" id="IPR013656">
    <property type="entry name" value="PAS_4"/>
</dbReference>
<dbReference type="Pfam" id="PF02518">
    <property type="entry name" value="HATPase_c"/>
    <property type="match status" value="1"/>
</dbReference>
<dbReference type="PANTHER" id="PTHR43065:SF23">
    <property type="entry name" value="SENSOR HISTIDINE KINASE PDTAS"/>
    <property type="match status" value="1"/>
</dbReference>
<feature type="domain" description="Histidine kinase" evidence="2">
    <location>
        <begin position="489"/>
        <end position="689"/>
    </location>
</feature>
<dbReference type="SMART" id="SM00387">
    <property type="entry name" value="HATPase_c"/>
    <property type="match status" value="1"/>
</dbReference>
<gene>
    <name evidence="5" type="ORF">MSSIT_1777</name>
</gene>
<dbReference type="CDD" id="cd00075">
    <property type="entry name" value="HATPase"/>
    <property type="match status" value="1"/>
</dbReference>
<dbReference type="EMBL" id="CP009506">
    <property type="protein sequence ID" value="AKB28496.1"/>
    <property type="molecule type" value="Genomic_DNA"/>
</dbReference>
<dbReference type="PROSITE" id="PS50113">
    <property type="entry name" value="PAC"/>
    <property type="match status" value="2"/>
</dbReference>
<feature type="domain" description="PAS" evidence="3">
    <location>
        <begin position="381"/>
        <end position="427"/>
    </location>
</feature>
<dbReference type="OrthoDB" id="134017at2157"/>
<dbReference type="SMART" id="SM00091">
    <property type="entry name" value="PAS"/>
    <property type="match status" value="2"/>
</dbReference>
<dbReference type="HOGENOM" id="CLU_000445_114_57_2"/>
<dbReference type="NCBIfam" id="TIGR00229">
    <property type="entry name" value="sensory_box"/>
    <property type="match status" value="2"/>
</dbReference>
<dbReference type="Gene3D" id="3.30.450.20">
    <property type="entry name" value="PAS domain"/>
    <property type="match status" value="2"/>
</dbReference>
<reference evidence="5 6" key="1">
    <citation type="submission" date="2014-07" db="EMBL/GenBank/DDBJ databases">
        <title>Methanogenic archaea and the global carbon cycle.</title>
        <authorList>
            <person name="Henriksen J.R."/>
            <person name="Luke J."/>
            <person name="Reinhart S."/>
            <person name="Benedict M.N."/>
            <person name="Youngblut N.D."/>
            <person name="Metcalf M.E."/>
            <person name="Whitaker R.J."/>
            <person name="Metcalf W.W."/>
        </authorList>
    </citation>
    <scope>NUCLEOTIDE SEQUENCE [LARGE SCALE GENOMIC DNA]</scope>
    <source>
        <strain evidence="5 6">T4/M</strain>
    </source>
</reference>
<dbReference type="AlphaFoldDB" id="A0A0E3L8G8"/>
<evidence type="ECO:0000259" key="3">
    <source>
        <dbReference type="PROSITE" id="PS50112"/>
    </source>
</evidence>
<dbReference type="GeneID" id="24860621"/>